<protein>
    <submittedName>
        <fullName evidence="2">Cold-shock protein</fullName>
    </submittedName>
</protein>
<evidence type="ECO:0000313" key="2">
    <source>
        <dbReference type="EMBL" id="POH75129.1"/>
    </source>
</evidence>
<name>A0A2S4A1F5_ARTGL</name>
<dbReference type="Gene3D" id="2.40.50.140">
    <property type="entry name" value="Nucleic acid-binding proteins"/>
    <property type="match status" value="1"/>
</dbReference>
<evidence type="ECO:0000256" key="1">
    <source>
        <dbReference type="SAM" id="MobiDB-lite"/>
    </source>
</evidence>
<feature type="compositionally biased region" description="Polar residues" evidence="1">
    <location>
        <begin position="87"/>
        <end position="97"/>
    </location>
</feature>
<gene>
    <name evidence="2" type="ORF">CVS27_00495</name>
</gene>
<dbReference type="AlphaFoldDB" id="A0A2S4A1F5"/>
<feature type="region of interest" description="Disordered" evidence="1">
    <location>
        <begin position="75"/>
        <end position="97"/>
    </location>
</feature>
<comment type="caution">
    <text evidence="2">The sequence shown here is derived from an EMBL/GenBank/DDBJ whole genome shotgun (WGS) entry which is preliminary data.</text>
</comment>
<organism evidence="2 3">
    <name type="scientific">Arthrobacter glacialis</name>
    <dbReference type="NCBI Taxonomy" id="1664"/>
    <lineage>
        <taxon>Bacteria</taxon>
        <taxon>Bacillati</taxon>
        <taxon>Actinomycetota</taxon>
        <taxon>Actinomycetes</taxon>
        <taxon>Micrococcales</taxon>
        <taxon>Micrococcaceae</taxon>
        <taxon>Arthrobacter</taxon>
    </lineage>
</organism>
<dbReference type="EMBL" id="PPXC01000001">
    <property type="protein sequence ID" value="POH75129.1"/>
    <property type="molecule type" value="Genomic_DNA"/>
</dbReference>
<evidence type="ECO:0000313" key="3">
    <source>
        <dbReference type="Proteomes" id="UP000237061"/>
    </source>
</evidence>
<keyword evidence="3" id="KW-1185">Reference proteome</keyword>
<dbReference type="RefSeq" id="WP_103463789.1">
    <property type="nucleotide sequence ID" value="NZ_PPXB01000001.1"/>
</dbReference>
<dbReference type="SUPFAM" id="SSF50249">
    <property type="entry name" value="Nucleic acid-binding proteins"/>
    <property type="match status" value="1"/>
</dbReference>
<accession>A0A2S4A1F5</accession>
<dbReference type="OrthoDB" id="5195005at2"/>
<reference evidence="2 3" key="1">
    <citation type="submission" date="2018-01" db="EMBL/GenBank/DDBJ databases">
        <title>Arthrobacter sp. nov., from glaciers in China.</title>
        <authorList>
            <person name="Liu Q."/>
            <person name="Xin Y.-H."/>
        </authorList>
    </citation>
    <scope>NUCLEOTIDE SEQUENCE [LARGE SCALE GENOMIC DNA]</scope>
    <source>
        <strain evidence="2 3">HLT2-12-2</strain>
    </source>
</reference>
<dbReference type="Proteomes" id="UP000237061">
    <property type="component" value="Unassembled WGS sequence"/>
</dbReference>
<sequence length="97" mass="10474">METLGTVRIWHDEEGWGVIDSEPTPGGCWAHFSHIAVPGYASLKNGQAVILEWEAADQDGFTFRATRLWPAGAVPITNEPTPADGPYSSSLSITFEG</sequence>
<dbReference type="InterPro" id="IPR012340">
    <property type="entry name" value="NA-bd_OB-fold"/>
</dbReference>
<proteinExistence type="predicted"/>